<name>A0A1X6Y616_9RHOB</name>
<evidence type="ECO:0000313" key="1">
    <source>
        <dbReference type="EMBL" id="SLN11746.1"/>
    </source>
</evidence>
<protein>
    <recommendedName>
        <fullName evidence="3">Glycosyl transferase family 2</fullName>
    </recommendedName>
</protein>
<dbReference type="Proteomes" id="UP000193778">
    <property type="component" value="Unassembled WGS sequence"/>
</dbReference>
<accession>A0A1X6Y616</accession>
<gene>
    <name evidence="1" type="ORF">RUM8411_00185</name>
</gene>
<dbReference type="AlphaFoldDB" id="A0A1X6Y616"/>
<sequence>MTRWGIVSTVRGAASDILRFAAYHLDLGVDQMYLYLDEPNPKAFNALNRHPKIEVRNCDAGFWAYRQRERPDKHQIRQTANASFTYRKADTDWLAHIDVDEFLWSERPIAEVLSDVSEDIPGVRIRPIEAIANVDDLYKAYIPKSPDREDIVQSLYPNYGAFVLGGFFSHVQGKLFARTGLPQINFRIHNLFQNGEILPTRTELTEVDLCHRHAPDWDHFLAHYRFRMECGSYQPGMSPNVPRDQGGMNKNELLSWIEAEEGMSGLRVFFDEISGADPAVRARLEQRGLIQHRPLSLDQKLGKHFPGSV</sequence>
<dbReference type="EMBL" id="FWFP01000001">
    <property type="protein sequence ID" value="SLN11746.1"/>
    <property type="molecule type" value="Genomic_DNA"/>
</dbReference>
<reference evidence="2" key="1">
    <citation type="submission" date="2017-03" db="EMBL/GenBank/DDBJ databases">
        <authorList>
            <person name="Rodrigo-Torres L."/>
            <person name="Arahal R.D."/>
            <person name="Lucena T."/>
        </authorList>
    </citation>
    <scope>NUCLEOTIDE SEQUENCE [LARGE SCALE GENOMIC DNA]</scope>
    <source>
        <strain evidence="2">CECT 8411</strain>
    </source>
</reference>
<dbReference type="OrthoDB" id="7203640at2"/>
<keyword evidence="2" id="KW-1185">Reference proteome</keyword>
<proteinExistence type="predicted"/>
<dbReference type="Pfam" id="PF13704">
    <property type="entry name" value="Glyco_tranf_2_4"/>
    <property type="match status" value="1"/>
</dbReference>
<dbReference type="RefSeq" id="WP_085820762.1">
    <property type="nucleotide sequence ID" value="NZ_FWFP01000001.1"/>
</dbReference>
<organism evidence="1 2">
    <name type="scientific">Ruegeria meonggei</name>
    <dbReference type="NCBI Taxonomy" id="1446476"/>
    <lineage>
        <taxon>Bacteria</taxon>
        <taxon>Pseudomonadati</taxon>
        <taxon>Pseudomonadota</taxon>
        <taxon>Alphaproteobacteria</taxon>
        <taxon>Rhodobacterales</taxon>
        <taxon>Roseobacteraceae</taxon>
        <taxon>Ruegeria</taxon>
    </lineage>
</organism>
<evidence type="ECO:0000313" key="2">
    <source>
        <dbReference type="Proteomes" id="UP000193778"/>
    </source>
</evidence>
<evidence type="ECO:0008006" key="3">
    <source>
        <dbReference type="Google" id="ProtNLM"/>
    </source>
</evidence>